<dbReference type="PANTHER" id="PTHR34461:SF4">
    <property type="entry name" value="OS01G0101800 PROTEIN"/>
    <property type="match status" value="1"/>
</dbReference>
<dbReference type="EMBL" id="BDQV01000094">
    <property type="protein sequence ID" value="GAY53572.1"/>
    <property type="molecule type" value="Genomic_DNA"/>
</dbReference>
<feature type="region of interest" description="Disordered" evidence="1">
    <location>
        <begin position="320"/>
        <end position="353"/>
    </location>
</feature>
<name>A0A2H5PMJ9_CITUN</name>
<organism evidence="2 3">
    <name type="scientific">Citrus unshiu</name>
    <name type="common">Satsuma mandarin</name>
    <name type="synonym">Citrus nobilis var. unshiu</name>
    <dbReference type="NCBI Taxonomy" id="55188"/>
    <lineage>
        <taxon>Eukaryota</taxon>
        <taxon>Viridiplantae</taxon>
        <taxon>Streptophyta</taxon>
        <taxon>Embryophyta</taxon>
        <taxon>Tracheophyta</taxon>
        <taxon>Spermatophyta</taxon>
        <taxon>Magnoliopsida</taxon>
        <taxon>eudicotyledons</taxon>
        <taxon>Gunneridae</taxon>
        <taxon>Pentapetalae</taxon>
        <taxon>rosids</taxon>
        <taxon>malvids</taxon>
        <taxon>Sapindales</taxon>
        <taxon>Rutaceae</taxon>
        <taxon>Aurantioideae</taxon>
        <taxon>Citrus</taxon>
    </lineage>
</organism>
<evidence type="ECO:0000313" key="3">
    <source>
        <dbReference type="Proteomes" id="UP000236630"/>
    </source>
</evidence>
<gene>
    <name evidence="2" type="ORF">CUMW_150090</name>
</gene>
<dbReference type="PANTHER" id="PTHR34461">
    <property type="entry name" value="EXPRESSED PROTEIN"/>
    <property type="match status" value="1"/>
</dbReference>
<evidence type="ECO:0000256" key="1">
    <source>
        <dbReference type="SAM" id="MobiDB-lite"/>
    </source>
</evidence>
<accession>A0A2H5PMJ9</accession>
<feature type="non-terminal residue" evidence="2">
    <location>
        <position position="484"/>
    </location>
</feature>
<sequence>MNLHGYRYGRARFDFFPLPFSEKRRRTVLNQDSSNNVDGGDNLSCFLIKDLRTKCVFPNGLSYNSCFEPKKFEEGSVEESAQSTPPDIDLFVDTKEAEENGNPNVGFVPEKQSNKIDQKNSRIKSVCSFLGHAFELSFLKHQPVFIGGQKMVLGENALLTSHGHGNLINKSTTEIGPAKSNNLDSGNQSNSTPVGCVKEPCKVQQFSHSLISMVDEWPKPILKGGIQKFTFKYNSVLVSSCDTKLMDTGKTENIGVGNPENMNNLICSKSFVLEEKCNTAGSSEVSIVNDANSNLSDGELNETLSNAEQKDDQNIEVLDQIDNSNKDYPLRTPPDSDMISNPEVAENGGASRKDHVLKHGKKLEANPPAPPLVSDYQERPLGNPKGNDYHAEHHTEKAFEFSRNQMQDGGQVSSDLIKELPCIRNMLEKSPFSTNGHALISACQVKEVFQKASKAEAAARIRLSKMNFNLSIHCRVTIRNFVNE</sequence>
<evidence type="ECO:0000313" key="2">
    <source>
        <dbReference type="EMBL" id="GAY53572.1"/>
    </source>
</evidence>
<reference evidence="2 3" key="1">
    <citation type="journal article" date="2017" name="Front. Genet.">
        <title>Draft sequencing of the heterozygous diploid genome of Satsuma (Citrus unshiu Marc.) using a hybrid assembly approach.</title>
        <authorList>
            <person name="Shimizu T."/>
            <person name="Tanizawa Y."/>
            <person name="Mochizuki T."/>
            <person name="Nagasaki H."/>
            <person name="Yoshioka T."/>
            <person name="Toyoda A."/>
            <person name="Fujiyama A."/>
            <person name="Kaminuma E."/>
            <person name="Nakamura Y."/>
        </authorList>
    </citation>
    <scope>NUCLEOTIDE SEQUENCE [LARGE SCALE GENOMIC DNA]</scope>
    <source>
        <strain evidence="3">cv. Miyagawa wase</strain>
    </source>
</reference>
<dbReference type="Proteomes" id="UP000236630">
    <property type="component" value="Unassembled WGS sequence"/>
</dbReference>
<comment type="caution">
    <text evidence="2">The sequence shown here is derived from an EMBL/GenBank/DDBJ whole genome shotgun (WGS) entry which is preliminary data.</text>
</comment>
<dbReference type="AlphaFoldDB" id="A0A2H5PMJ9"/>
<protein>
    <submittedName>
        <fullName evidence="2">Uncharacterized protein</fullName>
    </submittedName>
</protein>
<proteinExistence type="predicted"/>
<keyword evidence="3" id="KW-1185">Reference proteome</keyword>